<dbReference type="Proteomes" id="UP000197277">
    <property type="component" value="Unassembled WGS sequence"/>
</dbReference>
<organism evidence="1 2">
    <name type="scientific">Hymenobacter amundsenii</name>
    <dbReference type="NCBI Taxonomy" id="2006685"/>
    <lineage>
        <taxon>Bacteria</taxon>
        <taxon>Pseudomonadati</taxon>
        <taxon>Bacteroidota</taxon>
        <taxon>Cytophagia</taxon>
        <taxon>Cytophagales</taxon>
        <taxon>Hymenobacteraceae</taxon>
        <taxon>Hymenobacter</taxon>
    </lineage>
</organism>
<dbReference type="AlphaFoldDB" id="A0A246FKD6"/>
<evidence type="ECO:0000313" key="2">
    <source>
        <dbReference type="Proteomes" id="UP000197277"/>
    </source>
</evidence>
<name>A0A246FKD6_9BACT</name>
<sequence>MIVRWLREVSQTELQQGYLEACQVAADHQAGRWLVDSRRRAEPDAQMVDWLAQEYLPALKPAIHNLPIHLACLVATTWRPSTSPATPLAALAQTVSDIEQDYQISLFGDEGAAMAWLQEQP</sequence>
<reference evidence="1 2" key="1">
    <citation type="submission" date="2017-06" db="EMBL/GenBank/DDBJ databases">
        <title>Hymenobacter amundsenii sp. nov. isolated from regoliths in Antarctica.</title>
        <authorList>
            <person name="Sedlacek I."/>
            <person name="Kralova S."/>
            <person name="Pantucek R."/>
            <person name="Svec P."/>
            <person name="Holochova P."/>
            <person name="Stankova E."/>
            <person name="Vrbovska V."/>
            <person name="Busse H.-J."/>
        </authorList>
    </citation>
    <scope>NUCLEOTIDE SEQUENCE [LARGE SCALE GENOMIC DNA]</scope>
    <source>
        <strain evidence="1 2">CCM 8682</strain>
    </source>
</reference>
<keyword evidence="2" id="KW-1185">Reference proteome</keyword>
<dbReference type="EMBL" id="NIRR01000016">
    <property type="protein sequence ID" value="OWP63044.1"/>
    <property type="molecule type" value="Genomic_DNA"/>
</dbReference>
<accession>A0A246FKD6</accession>
<evidence type="ECO:0008006" key="3">
    <source>
        <dbReference type="Google" id="ProtNLM"/>
    </source>
</evidence>
<gene>
    <name evidence="1" type="ORF">CDA63_10940</name>
</gene>
<proteinExistence type="predicted"/>
<comment type="caution">
    <text evidence="1">The sequence shown here is derived from an EMBL/GenBank/DDBJ whole genome shotgun (WGS) entry which is preliminary data.</text>
</comment>
<evidence type="ECO:0000313" key="1">
    <source>
        <dbReference type="EMBL" id="OWP63044.1"/>
    </source>
</evidence>
<protein>
    <recommendedName>
        <fullName evidence="3">STAS/SEC14 domain-containing protein</fullName>
    </recommendedName>
</protein>